<dbReference type="Proteomes" id="UP000663760">
    <property type="component" value="Chromosome 4"/>
</dbReference>
<dbReference type="InterPro" id="IPR003425">
    <property type="entry name" value="CCB3/YggT"/>
</dbReference>
<dbReference type="EMBL" id="LR746267">
    <property type="protein sequence ID" value="CAA7394783.1"/>
    <property type="molecule type" value="Genomic_DNA"/>
</dbReference>
<dbReference type="OrthoDB" id="2066at2759"/>
<gene>
    <name evidence="1" type="ORF">SI8410_04005444</name>
</gene>
<dbReference type="GO" id="GO:0016020">
    <property type="term" value="C:membrane"/>
    <property type="evidence" value="ECO:0007669"/>
    <property type="project" value="InterPro"/>
</dbReference>
<dbReference type="AlphaFoldDB" id="A0A7I8KAV5"/>
<evidence type="ECO:0000313" key="2">
    <source>
        <dbReference type="Proteomes" id="UP000663760"/>
    </source>
</evidence>
<proteinExistence type="predicted"/>
<dbReference type="PANTHER" id="PTHR33219:SF10">
    <property type="entry name" value="OS07G0185300 PROTEIN"/>
    <property type="match status" value="1"/>
</dbReference>
<protein>
    <submittedName>
        <fullName evidence="1">Uncharacterized protein</fullName>
    </submittedName>
</protein>
<reference evidence="1" key="1">
    <citation type="submission" date="2020-02" db="EMBL/GenBank/DDBJ databases">
        <authorList>
            <person name="Scholz U."/>
            <person name="Mascher M."/>
            <person name="Fiebig A."/>
        </authorList>
    </citation>
    <scope>NUCLEOTIDE SEQUENCE</scope>
</reference>
<dbReference type="GO" id="GO:0010020">
    <property type="term" value="P:chloroplast fission"/>
    <property type="evidence" value="ECO:0007669"/>
    <property type="project" value="TreeGrafter"/>
</dbReference>
<accession>A0A7I8KAV5</accession>
<keyword evidence="2" id="KW-1185">Reference proteome</keyword>
<dbReference type="Pfam" id="PF02325">
    <property type="entry name" value="CCB3_YggT"/>
    <property type="match status" value="1"/>
</dbReference>
<name>A0A7I8KAV5_SPIIN</name>
<organism evidence="1 2">
    <name type="scientific">Spirodela intermedia</name>
    <name type="common">Intermediate duckweed</name>
    <dbReference type="NCBI Taxonomy" id="51605"/>
    <lineage>
        <taxon>Eukaryota</taxon>
        <taxon>Viridiplantae</taxon>
        <taxon>Streptophyta</taxon>
        <taxon>Embryophyta</taxon>
        <taxon>Tracheophyta</taxon>
        <taxon>Spermatophyta</taxon>
        <taxon>Magnoliopsida</taxon>
        <taxon>Liliopsida</taxon>
        <taxon>Araceae</taxon>
        <taxon>Lemnoideae</taxon>
        <taxon>Spirodela</taxon>
    </lineage>
</organism>
<dbReference type="PANTHER" id="PTHR33219">
    <property type="entry name" value="YLMG HOMOLOG PROTEIN 2, CHLOROPLASTIC"/>
    <property type="match status" value="1"/>
</dbReference>
<evidence type="ECO:0000313" key="1">
    <source>
        <dbReference type="EMBL" id="CAA7394783.1"/>
    </source>
</evidence>
<sequence>MAVGIAAAAAQIGIPLSFHRGPSPTAAAARQQRRLLHYPLRSPFHVARFPSPLTPVTKMVPTAASWAAAASPSLGELARAFANMAGVVAERMAAGLSTPSMAVLAGTGRCLELYRQVLLVRCLLTWFPSVQWEQQPFLAMRGLCDSFLRLFQRAVPPVFGNTLDVSSLFAMTALRILARLLTPSGPNGL</sequence>